<reference evidence="2 3" key="1">
    <citation type="submission" date="2018-11" db="EMBL/GenBank/DDBJ databases">
        <title>Bradyrhizobium sp. nov., isolated from effective nodules of peanut in China.</title>
        <authorList>
            <person name="Li Y."/>
        </authorList>
    </citation>
    <scope>NUCLEOTIDE SEQUENCE [LARGE SCALE GENOMIC DNA]</scope>
    <source>
        <strain evidence="2 3">CCBAU 51770</strain>
    </source>
</reference>
<keyword evidence="1" id="KW-0472">Membrane</keyword>
<dbReference type="Proteomes" id="UP000290174">
    <property type="component" value="Unassembled WGS sequence"/>
</dbReference>
<dbReference type="AlphaFoldDB" id="A0A4Q0QLZ1"/>
<evidence type="ECO:0000256" key="1">
    <source>
        <dbReference type="SAM" id="Phobius"/>
    </source>
</evidence>
<comment type="caution">
    <text evidence="2">The sequence shown here is derived from an EMBL/GenBank/DDBJ whole genome shotgun (WGS) entry which is preliminary data.</text>
</comment>
<protein>
    <recommendedName>
        <fullName evidence="4">Major facilitator superfamily (MFS) profile domain-containing protein</fullName>
    </recommendedName>
</protein>
<dbReference type="InterPro" id="IPR036259">
    <property type="entry name" value="MFS_trans_sf"/>
</dbReference>
<organism evidence="2 3">
    <name type="scientific">Bradyrhizobium zhanjiangense</name>
    <dbReference type="NCBI Taxonomy" id="1325107"/>
    <lineage>
        <taxon>Bacteria</taxon>
        <taxon>Pseudomonadati</taxon>
        <taxon>Pseudomonadota</taxon>
        <taxon>Alphaproteobacteria</taxon>
        <taxon>Hyphomicrobiales</taxon>
        <taxon>Nitrobacteraceae</taxon>
        <taxon>Bradyrhizobium</taxon>
    </lineage>
</organism>
<keyword evidence="1" id="KW-0812">Transmembrane</keyword>
<accession>A0A4Q0QLZ1</accession>
<evidence type="ECO:0000313" key="2">
    <source>
        <dbReference type="EMBL" id="RXG93957.1"/>
    </source>
</evidence>
<name>A0A4Q0QLZ1_9BRAD</name>
<gene>
    <name evidence="2" type="ORF">EAS61_20715</name>
</gene>
<evidence type="ECO:0008006" key="4">
    <source>
        <dbReference type="Google" id="ProtNLM"/>
    </source>
</evidence>
<dbReference type="SUPFAM" id="SSF103473">
    <property type="entry name" value="MFS general substrate transporter"/>
    <property type="match status" value="1"/>
</dbReference>
<proteinExistence type="predicted"/>
<feature type="transmembrane region" description="Helical" evidence="1">
    <location>
        <begin position="25"/>
        <end position="44"/>
    </location>
</feature>
<dbReference type="EMBL" id="RKMK01000019">
    <property type="protein sequence ID" value="RXG93957.1"/>
    <property type="molecule type" value="Genomic_DNA"/>
</dbReference>
<keyword evidence="1" id="KW-1133">Transmembrane helix</keyword>
<evidence type="ECO:0000313" key="3">
    <source>
        <dbReference type="Proteomes" id="UP000290174"/>
    </source>
</evidence>
<sequence>MVGTAQVRLCPPYDSGLAERVRQAAQIYLFILLAANAVGAFLGGPLGDRFGRKIAIPAQAAAARALTHPLSPRCGFTHR</sequence>